<keyword evidence="3" id="KW-1185">Reference proteome</keyword>
<name>A0ABS9Y1G7_9ACTN</name>
<gene>
    <name evidence="2" type="ORF">MQP27_07945</name>
</gene>
<keyword evidence="1" id="KW-0812">Transmembrane</keyword>
<accession>A0ABS9Y1G7</accession>
<keyword evidence="1" id="KW-0472">Membrane</keyword>
<keyword evidence="1" id="KW-1133">Transmembrane helix</keyword>
<feature type="transmembrane region" description="Helical" evidence="1">
    <location>
        <begin position="20"/>
        <end position="40"/>
    </location>
</feature>
<evidence type="ECO:0000313" key="3">
    <source>
        <dbReference type="Proteomes" id="UP001165269"/>
    </source>
</evidence>
<dbReference type="EMBL" id="JALDAY010000002">
    <property type="protein sequence ID" value="MCI3271042.1"/>
    <property type="molecule type" value="Genomic_DNA"/>
</dbReference>
<proteinExistence type="predicted"/>
<protein>
    <submittedName>
        <fullName evidence="2">Uncharacterized protein</fullName>
    </submittedName>
</protein>
<organism evidence="2 3">
    <name type="scientific">Streptomyces cylindrosporus</name>
    <dbReference type="NCBI Taxonomy" id="2927583"/>
    <lineage>
        <taxon>Bacteria</taxon>
        <taxon>Bacillati</taxon>
        <taxon>Actinomycetota</taxon>
        <taxon>Actinomycetes</taxon>
        <taxon>Kitasatosporales</taxon>
        <taxon>Streptomycetaceae</taxon>
        <taxon>Streptomyces</taxon>
    </lineage>
</organism>
<dbReference type="Proteomes" id="UP001165269">
    <property type="component" value="Unassembled WGS sequence"/>
</dbReference>
<reference evidence="2" key="1">
    <citation type="submission" date="2022-03" db="EMBL/GenBank/DDBJ databases">
        <title>Streptomyces 7R015 and 7R016 isolated from Barleria lupulina in Thailand.</title>
        <authorList>
            <person name="Kanchanasin P."/>
            <person name="Phongsopitanun W."/>
            <person name="Tanasupawat S."/>
        </authorList>
    </citation>
    <scope>NUCLEOTIDE SEQUENCE</scope>
    <source>
        <strain evidence="2">7R015</strain>
    </source>
</reference>
<evidence type="ECO:0000256" key="1">
    <source>
        <dbReference type="SAM" id="Phobius"/>
    </source>
</evidence>
<evidence type="ECO:0000313" key="2">
    <source>
        <dbReference type="EMBL" id="MCI3271042.1"/>
    </source>
</evidence>
<comment type="caution">
    <text evidence="2">The sequence shown here is derived from an EMBL/GenBank/DDBJ whole genome shotgun (WGS) entry which is preliminary data.</text>
</comment>
<sequence>MKTNPYLRAVNRQPRRSVGVIIAAVLSVALVAGLLVWAAVAGPTCAEYRTHWVSGVHFVNGRPHHYSGSETYCARWEDSK</sequence>
<dbReference type="RefSeq" id="WP_242762839.1">
    <property type="nucleotide sequence ID" value="NZ_JALDAY010000002.1"/>
</dbReference>